<name>A0AB34PRQ3_CANAX</name>
<gene>
    <name evidence="1" type="ORF">MG3_04147</name>
</gene>
<evidence type="ECO:0000313" key="1">
    <source>
        <dbReference type="EMBL" id="KGR08588.1"/>
    </source>
</evidence>
<dbReference type="EMBL" id="AJIX01000028">
    <property type="protein sequence ID" value="KGR08588.1"/>
    <property type="molecule type" value="Genomic_DNA"/>
</dbReference>
<accession>A0AB34PRQ3</accession>
<evidence type="ECO:0000313" key="2">
    <source>
        <dbReference type="Proteomes" id="UP000030161"/>
    </source>
</evidence>
<organism evidence="1 2">
    <name type="scientific">Candida albicans P78048</name>
    <dbReference type="NCBI Taxonomy" id="1094989"/>
    <lineage>
        <taxon>Eukaryota</taxon>
        <taxon>Fungi</taxon>
        <taxon>Dikarya</taxon>
        <taxon>Ascomycota</taxon>
        <taxon>Saccharomycotina</taxon>
        <taxon>Pichiomycetes</taxon>
        <taxon>Debaryomycetaceae</taxon>
        <taxon>Candida/Lodderomyces clade</taxon>
        <taxon>Candida</taxon>
    </lineage>
</organism>
<proteinExistence type="predicted"/>
<protein>
    <submittedName>
        <fullName evidence="1">Uncharacterized protein</fullName>
    </submittedName>
</protein>
<comment type="caution">
    <text evidence="1">The sequence shown here is derived from an EMBL/GenBank/DDBJ whole genome shotgun (WGS) entry which is preliminary data.</text>
</comment>
<dbReference type="AlphaFoldDB" id="A0AB34PRQ3"/>
<dbReference type="Proteomes" id="UP000030161">
    <property type="component" value="Unassembled WGS sequence"/>
</dbReference>
<feature type="non-terminal residue" evidence="1">
    <location>
        <position position="1"/>
    </location>
</feature>
<sequence length="23" mass="2763">LLMWETRLINWLKSIELILSTCS</sequence>
<reference evidence="1 2" key="1">
    <citation type="submission" date="2013-12" db="EMBL/GenBank/DDBJ databases">
        <title>The Genome Sequence of Candida albicans P78048.</title>
        <authorList>
            <consortium name="The Broad Institute Genome Sequencing Platform"/>
            <consortium name="The Broad Institute Genome Sequencing Center for Infectious Disease"/>
            <person name="Cuomo C."/>
            <person name="Bennett R."/>
            <person name="Hirakawa M."/>
            <person name="Noverr M."/>
            <person name="Mitchell A."/>
            <person name="Young S.K."/>
            <person name="Zeng Q."/>
            <person name="Gargeya S."/>
            <person name="Fitzgerald M."/>
            <person name="Abouelleil A."/>
            <person name="Alvarado L."/>
            <person name="Berlin A.M."/>
            <person name="Chapman S.B."/>
            <person name="Dewar J."/>
            <person name="Goldberg J."/>
            <person name="Griggs A."/>
            <person name="Gujja S."/>
            <person name="Hansen M."/>
            <person name="Howarth C."/>
            <person name="Imamovic A."/>
            <person name="Larimer J."/>
            <person name="McCowan C."/>
            <person name="Murphy C."/>
            <person name="Pearson M."/>
            <person name="Priest M."/>
            <person name="Roberts A."/>
            <person name="Saif S."/>
            <person name="Shea T."/>
            <person name="Sykes S."/>
            <person name="Wortman J."/>
            <person name="Nusbaum C."/>
            <person name="Birren B."/>
        </authorList>
    </citation>
    <scope>NUCLEOTIDE SEQUENCE [LARGE SCALE GENOMIC DNA]</scope>
    <source>
        <strain evidence="1 2">P78048</strain>
    </source>
</reference>